<evidence type="ECO:0000256" key="12">
    <source>
        <dbReference type="RuleBase" id="RU362069"/>
    </source>
</evidence>
<evidence type="ECO:0000256" key="6">
    <source>
        <dbReference type="ARBA" id="ARBA00022795"/>
    </source>
</evidence>
<dbReference type="PRINTS" id="PR00951">
    <property type="entry name" value="FLGBIOSNFLIP"/>
</dbReference>
<keyword evidence="9 12" id="KW-0472">Membrane</keyword>
<organism evidence="13 14">
    <name type="scientific">Aquifex aeolicus</name>
    <dbReference type="NCBI Taxonomy" id="63363"/>
    <lineage>
        <taxon>Bacteria</taxon>
        <taxon>Pseudomonadati</taxon>
        <taxon>Aquificota</taxon>
        <taxon>Aquificia</taxon>
        <taxon>Aquificales</taxon>
        <taxon>Aquificaceae</taxon>
        <taxon>Aquifex</taxon>
    </lineage>
</organism>
<keyword evidence="6 12" id="KW-1005">Bacterial flagellum biogenesis</keyword>
<evidence type="ECO:0000256" key="3">
    <source>
        <dbReference type="ARBA" id="ARBA00022448"/>
    </source>
</evidence>
<keyword evidence="11 12" id="KW-1006">Bacterial flagellum protein export</keyword>
<feature type="transmembrane region" description="Helical" evidence="12">
    <location>
        <begin position="195"/>
        <end position="214"/>
    </location>
</feature>
<keyword evidence="10" id="KW-0975">Bacterial flagellum</keyword>
<dbReference type="Proteomes" id="UP000606463">
    <property type="component" value="Unassembled WGS sequence"/>
</dbReference>
<dbReference type="GO" id="GO:0044781">
    <property type="term" value="P:bacterial-type flagellum organization"/>
    <property type="evidence" value="ECO:0007669"/>
    <property type="project" value="UniProtKB-UniRule"/>
</dbReference>
<comment type="function">
    <text evidence="12">Plays a role in the flagellum-specific transport system.</text>
</comment>
<dbReference type="PRINTS" id="PR01302">
    <property type="entry name" value="TYPE3IMPPROT"/>
</dbReference>
<reference evidence="13" key="1">
    <citation type="journal article" date="2020" name="ISME J.">
        <title>Gammaproteobacteria mediating utilization of methyl-, sulfur- and petroleum organic compounds in deep ocean hydrothermal plumes.</title>
        <authorList>
            <person name="Zhou Z."/>
            <person name="Liu Y."/>
            <person name="Pan J."/>
            <person name="Cron B.R."/>
            <person name="Toner B.M."/>
            <person name="Anantharaman K."/>
            <person name="Breier J.A."/>
            <person name="Dick G.J."/>
            <person name="Li M."/>
        </authorList>
    </citation>
    <scope>NUCLEOTIDE SEQUENCE</scope>
    <source>
        <strain evidence="13">SZUA-1501</strain>
    </source>
</reference>
<dbReference type="EMBL" id="DQVE01000044">
    <property type="protein sequence ID" value="HIP98541.1"/>
    <property type="molecule type" value="Genomic_DNA"/>
</dbReference>
<protein>
    <recommendedName>
        <fullName evidence="2 12">Flagellar biosynthetic protein FliP</fullName>
    </recommendedName>
</protein>
<keyword evidence="13" id="KW-0282">Flagellum</keyword>
<keyword evidence="13" id="KW-0966">Cell projection</keyword>
<evidence type="ECO:0000313" key="13">
    <source>
        <dbReference type="EMBL" id="HIP98541.1"/>
    </source>
</evidence>
<evidence type="ECO:0000256" key="8">
    <source>
        <dbReference type="ARBA" id="ARBA00022989"/>
    </source>
</evidence>
<dbReference type="PROSITE" id="PS01061">
    <property type="entry name" value="FLIP_2"/>
    <property type="match status" value="1"/>
</dbReference>
<dbReference type="Pfam" id="PF00813">
    <property type="entry name" value="FliP"/>
    <property type="match status" value="1"/>
</dbReference>
<comment type="subcellular location">
    <subcellularLocation>
        <location evidence="12">Cell membrane</location>
        <topology evidence="12">Multi-pass membrane protein</topology>
    </subcellularLocation>
    <subcellularLocation>
        <location evidence="12">Bacterial flagellum basal body</location>
    </subcellularLocation>
</comment>
<dbReference type="PROSITE" id="PS01060">
    <property type="entry name" value="FLIP_1"/>
    <property type="match status" value="1"/>
</dbReference>
<dbReference type="PANTHER" id="PTHR30587">
    <property type="entry name" value="FLAGELLAR BIOSYNTHETIC PROTEIN FLIP"/>
    <property type="match status" value="1"/>
</dbReference>
<evidence type="ECO:0000256" key="5">
    <source>
        <dbReference type="ARBA" id="ARBA00022692"/>
    </source>
</evidence>
<dbReference type="GO" id="GO:0005886">
    <property type="term" value="C:plasma membrane"/>
    <property type="evidence" value="ECO:0007669"/>
    <property type="project" value="UniProtKB-SubCell"/>
</dbReference>
<feature type="transmembrane region" description="Helical" evidence="12">
    <location>
        <begin position="22"/>
        <end position="52"/>
    </location>
</feature>
<evidence type="ECO:0000256" key="1">
    <source>
        <dbReference type="ARBA" id="ARBA00006257"/>
    </source>
</evidence>
<evidence type="ECO:0000256" key="9">
    <source>
        <dbReference type="ARBA" id="ARBA00023136"/>
    </source>
</evidence>
<comment type="similarity">
    <text evidence="1 12">Belongs to the FliP/MopC/SpaP family.</text>
</comment>
<dbReference type="NCBIfam" id="NF009438">
    <property type="entry name" value="PRK12797.1"/>
    <property type="match status" value="1"/>
</dbReference>
<dbReference type="AlphaFoldDB" id="A0A9D0YPG4"/>
<evidence type="ECO:0000256" key="7">
    <source>
        <dbReference type="ARBA" id="ARBA00022927"/>
    </source>
</evidence>
<keyword evidence="13" id="KW-0969">Cilium</keyword>
<keyword evidence="7 12" id="KW-0653">Protein transport</keyword>
<feature type="transmembrane region" description="Helical" evidence="12">
    <location>
        <begin position="164"/>
        <end position="189"/>
    </location>
</feature>
<keyword evidence="5 12" id="KW-0812">Transmembrane</keyword>
<dbReference type="GO" id="GO:0009425">
    <property type="term" value="C:bacterial-type flagellum basal body"/>
    <property type="evidence" value="ECO:0007669"/>
    <property type="project" value="UniProtKB-SubCell"/>
</dbReference>
<evidence type="ECO:0000256" key="10">
    <source>
        <dbReference type="ARBA" id="ARBA00023143"/>
    </source>
</evidence>
<name>A0A9D0YPG4_AQUAO</name>
<dbReference type="NCBIfam" id="TIGR01103">
    <property type="entry name" value="fliP"/>
    <property type="match status" value="1"/>
</dbReference>
<evidence type="ECO:0000256" key="4">
    <source>
        <dbReference type="ARBA" id="ARBA00022475"/>
    </source>
</evidence>
<dbReference type="InterPro" id="IPR005838">
    <property type="entry name" value="T3SS_IM_P"/>
</dbReference>
<keyword evidence="3 12" id="KW-0813">Transport</keyword>
<evidence type="ECO:0000313" key="14">
    <source>
        <dbReference type="Proteomes" id="UP000606463"/>
    </source>
</evidence>
<keyword evidence="4 12" id="KW-1003">Cell membrane</keyword>
<comment type="caution">
    <text evidence="13">The sequence shown here is derived from an EMBL/GenBank/DDBJ whole genome shotgun (WGS) entry which is preliminary data.</text>
</comment>
<accession>A0A9D0YPG4</accession>
<feature type="transmembrane region" description="Helical" evidence="12">
    <location>
        <begin position="64"/>
        <end position="83"/>
    </location>
</feature>
<keyword evidence="8 12" id="KW-1133">Transmembrane helix</keyword>
<gene>
    <name evidence="12 13" type="primary">fliP</name>
    <name evidence="13" type="ORF">EYH37_04165</name>
</gene>
<proteinExistence type="inferred from homology"/>
<evidence type="ECO:0000256" key="11">
    <source>
        <dbReference type="ARBA" id="ARBA00023225"/>
    </source>
</evidence>
<dbReference type="GO" id="GO:0009306">
    <property type="term" value="P:protein secretion"/>
    <property type="evidence" value="ECO:0007669"/>
    <property type="project" value="UniProtKB-UniRule"/>
</dbReference>
<sequence>MAGDVTVQLATEGVKLATPIKLLLLLTLLSLAPSLLIMFTSFVRIVIVLALIRQAIGTPTIPPNQVIISLALFLTFFIMYPIFQKIYNNAFVPYIKNEITDEEFIKRTGAPIRTFMLYNTQKSSLKVFMDLANLPKEDRVPEKIPWRVLIPAYMVSEIKTAFEIVFLLYLPFLVIDIVVATILIGLGIFMLPPTVISLPLKIILFVLINGWELLAKTLVKSYHIPNLP</sequence>
<evidence type="ECO:0000256" key="2">
    <source>
        <dbReference type="ARBA" id="ARBA00021714"/>
    </source>
</evidence>
<dbReference type="PANTHER" id="PTHR30587:SF0">
    <property type="entry name" value="FLAGELLAR BIOSYNTHETIC PROTEIN FLIP"/>
    <property type="match status" value="1"/>
</dbReference>
<dbReference type="InterPro" id="IPR005837">
    <property type="entry name" value="FliP"/>
</dbReference>